<organism evidence="2 3">
    <name type="scientific">Arcticibacter tournemirensis</name>
    <dbReference type="NCBI Taxonomy" id="699437"/>
    <lineage>
        <taxon>Bacteria</taxon>
        <taxon>Pseudomonadati</taxon>
        <taxon>Bacteroidota</taxon>
        <taxon>Sphingobacteriia</taxon>
        <taxon>Sphingobacteriales</taxon>
        <taxon>Sphingobacteriaceae</taxon>
        <taxon>Arcticibacter</taxon>
    </lineage>
</organism>
<dbReference type="Proteomes" id="UP000322918">
    <property type="component" value="Unassembled WGS sequence"/>
</dbReference>
<dbReference type="InterPro" id="IPR012340">
    <property type="entry name" value="NA-bd_OB-fold"/>
</dbReference>
<sequence>MSDWWSALSLFDKIIWLITIPVTVIFIIELILTFAGMDSNSDLNADFDGDLDSSSGDGAPFQLFTFRNFINFFLGFGWSVIALKSTITNQLLLVVTAAAIGLVLVAIVMYLFFWLTGMAQDGSMDLRNAVRKTAEVYLTIPPRKTGIGKVHIRLQGNIRELDAVTLGESLKSGEFVTVTDIVDGRLLLVEKMN</sequence>
<reference evidence="2 3" key="1">
    <citation type="submission" date="2019-09" db="EMBL/GenBank/DDBJ databases">
        <title>Pararcticibacter amylolyticus gen. nov., sp. nov., isolated from a rottenly hemp rope, and reclassification of Pedobacter tournemirensis as Pararcticibacter tournemirensis comb. nov.</title>
        <authorList>
            <person name="Cai Y."/>
        </authorList>
    </citation>
    <scope>NUCLEOTIDE SEQUENCE [LARGE SCALE GENOMIC DNA]</scope>
    <source>
        <strain evidence="2 3">TF5-37.2-LB10</strain>
    </source>
</reference>
<feature type="transmembrane region" description="Helical" evidence="1">
    <location>
        <begin position="14"/>
        <end position="35"/>
    </location>
</feature>
<dbReference type="RefSeq" id="WP_141816170.1">
    <property type="nucleotide sequence ID" value="NZ_VFPL01000001.1"/>
</dbReference>
<dbReference type="AlphaFoldDB" id="A0A5M9HLP6"/>
<evidence type="ECO:0008006" key="4">
    <source>
        <dbReference type="Google" id="ProtNLM"/>
    </source>
</evidence>
<dbReference type="OrthoDB" id="189831at2"/>
<feature type="transmembrane region" description="Helical" evidence="1">
    <location>
        <begin position="93"/>
        <end position="115"/>
    </location>
</feature>
<keyword evidence="1" id="KW-1133">Transmembrane helix</keyword>
<evidence type="ECO:0000313" key="2">
    <source>
        <dbReference type="EMBL" id="KAA8486381.1"/>
    </source>
</evidence>
<feature type="transmembrane region" description="Helical" evidence="1">
    <location>
        <begin position="69"/>
        <end position="87"/>
    </location>
</feature>
<keyword evidence="1" id="KW-0472">Membrane</keyword>
<dbReference type="EMBL" id="VWNE01000002">
    <property type="protein sequence ID" value="KAA8486381.1"/>
    <property type="molecule type" value="Genomic_DNA"/>
</dbReference>
<name>A0A5M9HLP6_9SPHI</name>
<keyword evidence="3" id="KW-1185">Reference proteome</keyword>
<comment type="caution">
    <text evidence="2">The sequence shown here is derived from an EMBL/GenBank/DDBJ whole genome shotgun (WGS) entry which is preliminary data.</text>
</comment>
<gene>
    <name evidence="2" type="ORF">F1649_02020</name>
</gene>
<accession>A0A5M9HLP6</accession>
<protein>
    <recommendedName>
        <fullName evidence="4">Serine protease</fullName>
    </recommendedName>
</protein>
<dbReference type="Gene3D" id="2.40.50.140">
    <property type="entry name" value="Nucleic acid-binding proteins"/>
    <property type="match status" value="1"/>
</dbReference>
<proteinExistence type="predicted"/>
<evidence type="ECO:0000313" key="3">
    <source>
        <dbReference type="Proteomes" id="UP000322918"/>
    </source>
</evidence>
<keyword evidence="1" id="KW-0812">Transmembrane</keyword>
<evidence type="ECO:0000256" key="1">
    <source>
        <dbReference type="SAM" id="Phobius"/>
    </source>
</evidence>